<dbReference type="OrthoDB" id="6618793at2759"/>
<comment type="similarity">
    <text evidence="2">Belongs to the mitochondrion-specific ribosomal protein mL53 family.</text>
</comment>
<proteinExistence type="inferred from homology"/>
<name>A0A087UK78_STEMI</name>
<evidence type="ECO:0000256" key="7">
    <source>
        <dbReference type="ARBA" id="ARBA00035180"/>
    </source>
</evidence>
<accession>A0A087UK78</accession>
<comment type="subcellular location">
    <subcellularLocation>
        <location evidence="1">Mitochondrion</location>
    </subcellularLocation>
</comment>
<evidence type="ECO:0000256" key="2">
    <source>
        <dbReference type="ARBA" id="ARBA00005557"/>
    </source>
</evidence>
<evidence type="ECO:0000313" key="10">
    <source>
        <dbReference type="Proteomes" id="UP000054359"/>
    </source>
</evidence>
<keyword evidence="5" id="KW-0496">Mitochondrion</keyword>
<dbReference type="Gene3D" id="3.40.30.10">
    <property type="entry name" value="Glutaredoxin"/>
    <property type="match status" value="1"/>
</dbReference>
<gene>
    <name evidence="9" type="ORF">X975_02165</name>
</gene>
<feature type="non-terminal residue" evidence="9">
    <location>
        <position position="134"/>
    </location>
</feature>
<evidence type="ECO:0000256" key="6">
    <source>
        <dbReference type="ARBA" id="ARBA00023274"/>
    </source>
</evidence>
<evidence type="ECO:0000256" key="3">
    <source>
        <dbReference type="ARBA" id="ARBA00022946"/>
    </source>
</evidence>
<organism evidence="9 10">
    <name type="scientific">Stegodyphus mimosarum</name>
    <name type="common">African social velvet spider</name>
    <dbReference type="NCBI Taxonomy" id="407821"/>
    <lineage>
        <taxon>Eukaryota</taxon>
        <taxon>Metazoa</taxon>
        <taxon>Ecdysozoa</taxon>
        <taxon>Arthropoda</taxon>
        <taxon>Chelicerata</taxon>
        <taxon>Arachnida</taxon>
        <taxon>Araneae</taxon>
        <taxon>Araneomorphae</taxon>
        <taxon>Entelegynae</taxon>
        <taxon>Eresoidea</taxon>
        <taxon>Eresidae</taxon>
        <taxon>Stegodyphus</taxon>
    </lineage>
</organism>
<reference evidence="9 10" key="1">
    <citation type="submission" date="2013-11" db="EMBL/GenBank/DDBJ databases">
        <title>Genome sequencing of Stegodyphus mimosarum.</title>
        <authorList>
            <person name="Bechsgaard J."/>
        </authorList>
    </citation>
    <scope>NUCLEOTIDE SEQUENCE [LARGE SCALE GENOMIC DNA]</scope>
</reference>
<protein>
    <recommendedName>
        <fullName evidence="7">Large ribosomal subunit protein mL53</fullName>
    </recommendedName>
    <alternativeName>
        <fullName evidence="8">39S ribosomal protein L53, mitochondrial</fullName>
    </alternativeName>
</protein>
<evidence type="ECO:0000256" key="1">
    <source>
        <dbReference type="ARBA" id="ARBA00004173"/>
    </source>
</evidence>
<sequence>MSVNQIANTALRHLYAEVKKFHLRPIKKLSFQFDPFHENAKTVRDFFFHVSSRKIRKTSETCIIRSDVVNDRSEPTISIDLTNGMNVLFKCANLTALEVAREFNQIIEKYDVKEEEPTFKLKGAVRDTGKRRKK</sequence>
<keyword evidence="3" id="KW-0809">Transit peptide</keyword>
<dbReference type="EMBL" id="KK120204">
    <property type="protein sequence ID" value="KFM77767.1"/>
    <property type="molecule type" value="Genomic_DNA"/>
</dbReference>
<evidence type="ECO:0000256" key="4">
    <source>
        <dbReference type="ARBA" id="ARBA00022980"/>
    </source>
</evidence>
<dbReference type="InterPro" id="IPR052473">
    <property type="entry name" value="mtLSU_mL53"/>
</dbReference>
<dbReference type="GO" id="GO:0005762">
    <property type="term" value="C:mitochondrial large ribosomal subunit"/>
    <property type="evidence" value="ECO:0007669"/>
    <property type="project" value="TreeGrafter"/>
</dbReference>
<dbReference type="AlphaFoldDB" id="A0A087UK78"/>
<dbReference type="STRING" id="407821.A0A087UK78"/>
<keyword evidence="4 9" id="KW-0689">Ribosomal protein</keyword>
<keyword evidence="10" id="KW-1185">Reference proteome</keyword>
<dbReference type="PANTHER" id="PTHR33618:SF1">
    <property type="entry name" value="LARGE RIBOSOMAL SUBUNIT PROTEIN ML53"/>
    <property type="match status" value="1"/>
</dbReference>
<keyword evidence="6" id="KW-0687">Ribonucleoprotein</keyword>
<evidence type="ECO:0000256" key="8">
    <source>
        <dbReference type="ARBA" id="ARBA00042721"/>
    </source>
</evidence>
<dbReference type="Pfam" id="PF10780">
    <property type="entry name" value="MRP_L53"/>
    <property type="match status" value="1"/>
</dbReference>
<dbReference type="Proteomes" id="UP000054359">
    <property type="component" value="Unassembled WGS sequence"/>
</dbReference>
<dbReference type="OMA" id="CKMWERI"/>
<evidence type="ECO:0000256" key="5">
    <source>
        <dbReference type="ARBA" id="ARBA00023128"/>
    </source>
</evidence>
<dbReference type="PANTHER" id="PTHR33618">
    <property type="entry name" value="39S RIBOSOMAL PROTEIN L53, MITOCHONDRIAL"/>
    <property type="match status" value="1"/>
</dbReference>
<evidence type="ECO:0000313" key="9">
    <source>
        <dbReference type="EMBL" id="KFM77767.1"/>
    </source>
</evidence>
<dbReference type="InterPro" id="IPR019716">
    <property type="entry name" value="Ribosomal_mL53"/>
</dbReference>